<keyword evidence="5" id="KW-0663">Pyridoxal phosphate</keyword>
<evidence type="ECO:0000256" key="1">
    <source>
        <dbReference type="ARBA" id="ARBA00001933"/>
    </source>
</evidence>
<evidence type="ECO:0000256" key="2">
    <source>
        <dbReference type="ARBA" id="ARBA00008954"/>
    </source>
</evidence>
<comment type="catalytic activity">
    <reaction evidence="6">
        <text>4-aminobutanoate + 2-oxoglutarate = succinate semialdehyde + L-glutamate</text>
        <dbReference type="Rhea" id="RHEA:23352"/>
        <dbReference type="ChEBI" id="CHEBI:16810"/>
        <dbReference type="ChEBI" id="CHEBI:29985"/>
        <dbReference type="ChEBI" id="CHEBI:57706"/>
        <dbReference type="ChEBI" id="CHEBI:59888"/>
        <dbReference type="EC" id="2.6.1.19"/>
    </reaction>
</comment>
<dbReference type="Gene3D" id="3.40.640.10">
    <property type="entry name" value="Type I PLP-dependent aspartate aminotransferase-like (Major domain)"/>
    <property type="match status" value="2"/>
</dbReference>
<accession>A0AAD9JXB0</accession>
<organism evidence="7 8">
    <name type="scientific">Paralvinella palmiformis</name>
    <dbReference type="NCBI Taxonomy" id="53620"/>
    <lineage>
        <taxon>Eukaryota</taxon>
        <taxon>Metazoa</taxon>
        <taxon>Spiralia</taxon>
        <taxon>Lophotrochozoa</taxon>
        <taxon>Annelida</taxon>
        <taxon>Polychaeta</taxon>
        <taxon>Sedentaria</taxon>
        <taxon>Canalipalpata</taxon>
        <taxon>Terebellida</taxon>
        <taxon>Terebelliformia</taxon>
        <taxon>Alvinellidae</taxon>
        <taxon>Paralvinella</taxon>
    </lineage>
</organism>
<evidence type="ECO:0000256" key="4">
    <source>
        <dbReference type="ARBA" id="ARBA00022679"/>
    </source>
</evidence>
<keyword evidence="4" id="KW-0808">Transferase</keyword>
<keyword evidence="8" id="KW-1185">Reference proteome</keyword>
<comment type="cofactor">
    <cofactor evidence="1">
        <name>pyridoxal 5'-phosphate</name>
        <dbReference type="ChEBI" id="CHEBI:597326"/>
    </cofactor>
</comment>
<evidence type="ECO:0000313" key="7">
    <source>
        <dbReference type="EMBL" id="KAK2160754.1"/>
    </source>
</evidence>
<dbReference type="GO" id="GO:0030170">
    <property type="term" value="F:pyridoxal phosphate binding"/>
    <property type="evidence" value="ECO:0007669"/>
    <property type="project" value="InterPro"/>
</dbReference>
<dbReference type="PANTHER" id="PTHR43206:SF1">
    <property type="entry name" value="4-AMINOBUTYRATE AMINOTRANSFERASE, MITOCHONDRIAL"/>
    <property type="match status" value="1"/>
</dbReference>
<name>A0AAD9JXB0_9ANNE</name>
<dbReference type="InterPro" id="IPR015422">
    <property type="entry name" value="PyrdxlP-dep_Trfase_small"/>
</dbReference>
<dbReference type="InterPro" id="IPR049704">
    <property type="entry name" value="Aminotrans_3_PPA_site"/>
</dbReference>
<dbReference type="InterPro" id="IPR005814">
    <property type="entry name" value="Aminotrans_3"/>
</dbReference>
<evidence type="ECO:0008006" key="9">
    <source>
        <dbReference type="Google" id="ProtNLM"/>
    </source>
</evidence>
<comment type="caution">
    <text evidence="7">The sequence shown here is derived from an EMBL/GenBank/DDBJ whole genome shotgun (WGS) entry which is preliminary data.</text>
</comment>
<dbReference type="GO" id="GO:0005739">
    <property type="term" value="C:mitochondrion"/>
    <property type="evidence" value="ECO:0007669"/>
    <property type="project" value="TreeGrafter"/>
</dbReference>
<dbReference type="AlphaFoldDB" id="A0AAD9JXB0"/>
<dbReference type="InterPro" id="IPR015421">
    <property type="entry name" value="PyrdxlP-dep_Trfase_major"/>
</dbReference>
<dbReference type="SUPFAM" id="SSF53383">
    <property type="entry name" value="PLP-dependent transferases"/>
    <property type="match status" value="2"/>
</dbReference>
<evidence type="ECO:0000256" key="3">
    <source>
        <dbReference type="ARBA" id="ARBA00022576"/>
    </source>
</evidence>
<keyword evidence="3" id="KW-0032">Aminotransferase</keyword>
<dbReference type="FunFam" id="3.40.640.10:FF:000073">
    <property type="entry name" value="Probable 4-aminobutyrate aminotransferase"/>
    <property type="match status" value="1"/>
</dbReference>
<evidence type="ECO:0000256" key="6">
    <source>
        <dbReference type="ARBA" id="ARBA00048021"/>
    </source>
</evidence>
<dbReference type="PROSITE" id="PS00600">
    <property type="entry name" value="AA_TRANSFER_CLASS_3"/>
    <property type="match status" value="1"/>
</dbReference>
<sequence length="867" mass="98149">MLTLARFFKTIVIFDTNVLIIDSILANCVVTRCLHLNEPDRPLVRTEIPGPESQRLRKELGNFQPTRAAIRRTTRKLSRTIKTIREAFINVTDDCFSSTTCNVVLQNIASEATIELECRVSFRTLTTAPVIYVPGYNHPKFLEALRDPKNLSHLLNRPSLGLLPSKEWPERLQKSLMARKQRGGAPPTQEEMDGSIMNLEPGCSPLTIMSFKNGLHGRTMVKDWPIVDFPAVKYPMEEYVTENRKEEDRCIEQIRHTIEQYNARGQHVAGLIVEPIQAEGGDNYASAQFFVDLQKTLKETGGGATGQMWFHETWNLPSPPDIVTFSKKMLTGGFYHTEEMLPTESNRILNTWMGDPSKIVFLETIVNLMREEDLLSQVKAVGNRLLSGINKLQLNNDHLYLLLKTLDHCGCTMLKLARLYAPNGEYLYYPKGKAYVTVSMSLCRRLATCVVTRCLHQTEPDRPLVKTEIPGPESKKLLKELGSFQIASSPLGYNHPRFIQALQDPKNLSHLVNRPALGNLPSKEWPQRLQKALMSVAPQHLKYVQTMACGACSNEHAFKAVFMAYRRKQRGGATPSKEELESCLMNREPGCPSLTIMSFNNAFHGRTMGCLITTHTKWSHKLDFPSEDWPIVDFPAIRYPMDQHVAENRKEEERCIQQIRETIEQYNAKGKHVAGMIIEPIQGEGGDNYASAQFFVDLQATLKEYGTYMILDEVQTGGGATGQMWFHETWNLPSPPDIVTFSKKMLTGGFYHTEEMLATEGYRIFNTWFGDPSKIVFLETLVAVIKEQGLLEQVKTVGSHLFKGMRQLQLPALNLFSKRVASQAHTSGIHAGPNGYRTLRLRPALIFGHHHADIFLEAFEKVLQESK</sequence>
<gene>
    <name evidence="7" type="ORF">LSH36_127g08000</name>
</gene>
<dbReference type="EMBL" id="JAODUP010000127">
    <property type="protein sequence ID" value="KAK2160754.1"/>
    <property type="molecule type" value="Genomic_DNA"/>
</dbReference>
<dbReference type="InterPro" id="IPR015424">
    <property type="entry name" value="PyrdxlP-dep_Trfase"/>
</dbReference>
<dbReference type="GO" id="GO:0034386">
    <property type="term" value="F:4-aminobutyrate:2-oxoglutarate transaminase activity"/>
    <property type="evidence" value="ECO:0007669"/>
    <property type="project" value="UniProtKB-EC"/>
</dbReference>
<dbReference type="Pfam" id="PF00202">
    <property type="entry name" value="Aminotran_3"/>
    <property type="match status" value="2"/>
</dbReference>
<dbReference type="PANTHER" id="PTHR43206">
    <property type="entry name" value="AMINOTRANSFERASE"/>
    <property type="match status" value="1"/>
</dbReference>
<dbReference type="GO" id="GO:0009450">
    <property type="term" value="P:gamma-aminobutyric acid catabolic process"/>
    <property type="evidence" value="ECO:0007669"/>
    <property type="project" value="TreeGrafter"/>
</dbReference>
<evidence type="ECO:0000256" key="5">
    <source>
        <dbReference type="ARBA" id="ARBA00022898"/>
    </source>
</evidence>
<reference evidence="7" key="1">
    <citation type="journal article" date="2023" name="Mol. Biol. Evol.">
        <title>Third-Generation Sequencing Reveals the Adaptive Role of the Epigenome in Three Deep-Sea Polychaetes.</title>
        <authorList>
            <person name="Perez M."/>
            <person name="Aroh O."/>
            <person name="Sun Y."/>
            <person name="Lan Y."/>
            <person name="Juniper S.K."/>
            <person name="Young C.R."/>
            <person name="Angers B."/>
            <person name="Qian P.Y."/>
        </authorList>
    </citation>
    <scope>NUCLEOTIDE SEQUENCE</scope>
    <source>
        <strain evidence="7">P08H-3</strain>
    </source>
</reference>
<evidence type="ECO:0000313" key="8">
    <source>
        <dbReference type="Proteomes" id="UP001208570"/>
    </source>
</evidence>
<comment type="similarity">
    <text evidence="2">Belongs to the class-III pyridoxal-phosphate-dependent aminotransferase family.</text>
</comment>
<proteinExistence type="inferred from homology"/>
<protein>
    <recommendedName>
        <fullName evidence="9">4-aminobutyrate--2-oxoglutarate transaminase</fullName>
    </recommendedName>
</protein>
<dbReference type="Proteomes" id="UP001208570">
    <property type="component" value="Unassembled WGS sequence"/>
</dbReference>
<dbReference type="Gene3D" id="3.90.1150.10">
    <property type="entry name" value="Aspartate Aminotransferase, domain 1"/>
    <property type="match status" value="1"/>
</dbReference>